<comment type="caution">
    <text evidence="2">The sequence shown here is derived from an EMBL/GenBank/DDBJ whole genome shotgun (WGS) entry which is preliminary data.</text>
</comment>
<dbReference type="AlphaFoldDB" id="A0A6V7XMC7"/>
<dbReference type="PROSITE" id="PS50181">
    <property type="entry name" value="FBOX"/>
    <property type="match status" value="1"/>
</dbReference>
<sequence>MNSLPTEIQLDVLKCLNFYQLFSVKQTNFYFKNLINECERELARIKFEKLEIIDINSPYLSSLKYKIIEPESGVFEITVNDRLKKKWQAAIAESFPLFLHNFGSGADFVLIMKITSYKCNNKFYYNKYII</sequence>
<evidence type="ECO:0000313" key="3">
    <source>
        <dbReference type="Proteomes" id="UP000580250"/>
    </source>
</evidence>
<dbReference type="Pfam" id="PF00646">
    <property type="entry name" value="F-box"/>
    <property type="match status" value="1"/>
</dbReference>
<accession>A0A6V7XMC7</accession>
<name>A0A6V7XMC7_MELEN</name>
<proteinExistence type="predicted"/>
<dbReference type="OrthoDB" id="5281164at2759"/>
<dbReference type="InterPro" id="IPR036047">
    <property type="entry name" value="F-box-like_dom_sf"/>
</dbReference>
<evidence type="ECO:0000313" key="2">
    <source>
        <dbReference type="EMBL" id="CAD2200464.1"/>
    </source>
</evidence>
<reference evidence="2 3" key="1">
    <citation type="submission" date="2020-08" db="EMBL/GenBank/DDBJ databases">
        <authorList>
            <person name="Koutsovoulos G."/>
            <person name="Danchin GJ E."/>
        </authorList>
    </citation>
    <scope>NUCLEOTIDE SEQUENCE [LARGE SCALE GENOMIC DNA]</scope>
</reference>
<feature type="domain" description="F-box" evidence="1">
    <location>
        <begin position="1"/>
        <end position="45"/>
    </location>
</feature>
<dbReference type="InterPro" id="IPR001810">
    <property type="entry name" value="F-box_dom"/>
</dbReference>
<dbReference type="EMBL" id="CAJEWN010001856">
    <property type="protein sequence ID" value="CAD2200464.1"/>
    <property type="molecule type" value="Genomic_DNA"/>
</dbReference>
<protein>
    <recommendedName>
        <fullName evidence="1">F-box domain-containing protein</fullName>
    </recommendedName>
</protein>
<evidence type="ECO:0000259" key="1">
    <source>
        <dbReference type="PROSITE" id="PS50181"/>
    </source>
</evidence>
<dbReference type="Proteomes" id="UP000580250">
    <property type="component" value="Unassembled WGS sequence"/>
</dbReference>
<organism evidence="2 3">
    <name type="scientific">Meloidogyne enterolobii</name>
    <name type="common">Root-knot nematode worm</name>
    <name type="synonym">Meloidogyne mayaguensis</name>
    <dbReference type="NCBI Taxonomy" id="390850"/>
    <lineage>
        <taxon>Eukaryota</taxon>
        <taxon>Metazoa</taxon>
        <taxon>Ecdysozoa</taxon>
        <taxon>Nematoda</taxon>
        <taxon>Chromadorea</taxon>
        <taxon>Rhabditida</taxon>
        <taxon>Tylenchina</taxon>
        <taxon>Tylenchomorpha</taxon>
        <taxon>Tylenchoidea</taxon>
        <taxon>Meloidogynidae</taxon>
        <taxon>Meloidogyninae</taxon>
        <taxon>Meloidogyne</taxon>
    </lineage>
</organism>
<gene>
    <name evidence="2" type="ORF">MENT_LOCUS53934</name>
</gene>
<dbReference type="SUPFAM" id="SSF81383">
    <property type="entry name" value="F-box domain"/>
    <property type="match status" value="1"/>
</dbReference>